<accession>A0AA38FBB6</accession>
<feature type="non-terminal residue" evidence="6">
    <location>
        <position position="79"/>
    </location>
</feature>
<comment type="similarity">
    <text evidence="2">Belongs to the OXR1 family.</text>
</comment>
<comment type="subcellular location">
    <subcellularLocation>
        <location evidence="1">Mitochondrion</location>
    </subcellularLocation>
</comment>
<dbReference type="PANTHER" id="PTHR23354:SF62">
    <property type="entry name" value="MUSTARD, ISOFORM V"/>
    <property type="match status" value="1"/>
</dbReference>
<keyword evidence="7" id="KW-1185">Reference proteome</keyword>
<name>A0AA38FBB6_TAXCH</name>
<protein>
    <recommendedName>
        <fullName evidence="4">Oxidation resistance protein 1</fullName>
    </recommendedName>
</protein>
<dbReference type="EMBL" id="JAHRHJ020000010">
    <property type="protein sequence ID" value="KAH9299589.1"/>
    <property type="molecule type" value="Genomic_DNA"/>
</dbReference>
<evidence type="ECO:0000256" key="2">
    <source>
        <dbReference type="ARBA" id="ARBA00009540"/>
    </source>
</evidence>
<evidence type="ECO:0000313" key="7">
    <source>
        <dbReference type="Proteomes" id="UP000824469"/>
    </source>
</evidence>
<evidence type="ECO:0000259" key="5">
    <source>
        <dbReference type="Pfam" id="PF07534"/>
    </source>
</evidence>
<proteinExistence type="inferred from homology"/>
<dbReference type="InterPro" id="IPR006571">
    <property type="entry name" value="TLDc_dom"/>
</dbReference>
<feature type="non-terminal residue" evidence="6">
    <location>
        <position position="1"/>
    </location>
</feature>
<dbReference type="AlphaFoldDB" id="A0AA38FBB6"/>
<dbReference type="Pfam" id="PF07534">
    <property type="entry name" value="TLD"/>
    <property type="match status" value="1"/>
</dbReference>
<keyword evidence="3" id="KW-0496">Mitochondrion</keyword>
<dbReference type="GO" id="GO:0005739">
    <property type="term" value="C:mitochondrion"/>
    <property type="evidence" value="ECO:0007669"/>
    <property type="project" value="UniProtKB-SubCell"/>
</dbReference>
<dbReference type="Proteomes" id="UP000824469">
    <property type="component" value="Unassembled WGS sequence"/>
</dbReference>
<sequence length="79" mass="8527">DRMIICVFTNVSGTPVTFRPTGANRYFVLCSNDSLALGGGGHFALYLDGDLLRGSSGYSETFGNSCLAHTEDFELKDVE</sequence>
<reference evidence="6 7" key="1">
    <citation type="journal article" date="2021" name="Nat. Plants">
        <title>The Taxus genome provides insights into paclitaxel biosynthesis.</title>
        <authorList>
            <person name="Xiong X."/>
            <person name="Gou J."/>
            <person name="Liao Q."/>
            <person name="Li Y."/>
            <person name="Zhou Q."/>
            <person name="Bi G."/>
            <person name="Li C."/>
            <person name="Du R."/>
            <person name="Wang X."/>
            <person name="Sun T."/>
            <person name="Guo L."/>
            <person name="Liang H."/>
            <person name="Lu P."/>
            <person name="Wu Y."/>
            <person name="Zhang Z."/>
            <person name="Ro D.K."/>
            <person name="Shang Y."/>
            <person name="Huang S."/>
            <person name="Yan J."/>
        </authorList>
    </citation>
    <scope>NUCLEOTIDE SEQUENCE [LARGE SCALE GENOMIC DNA]</scope>
    <source>
        <strain evidence="6">Ta-2019</strain>
    </source>
</reference>
<evidence type="ECO:0000313" key="6">
    <source>
        <dbReference type="EMBL" id="KAH9299589.1"/>
    </source>
</evidence>
<evidence type="ECO:0000256" key="1">
    <source>
        <dbReference type="ARBA" id="ARBA00004173"/>
    </source>
</evidence>
<organism evidence="6 7">
    <name type="scientific">Taxus chinensis</name>
    <name type="common">Chinese yew</name>
    <name type="synonym">Taxus wallichiana var. chinensis</name>
    <dbReference type="NCBI Taxonomy" id="29808"/>
    <lineage>
        <taxon>Eukaryota</taxon>
        <taxon>Viridiplantae</taxon>
        <taxon>Streptophyta</taxon>
        <taxon>Embryophyta</taxon>
        <taxon>Tracheophyta</taxon>
        <taxon>Spermatophyta</taxon>
        <taxon>Pinopsida</taxon>
        <taxon>Pinidae</taxon>
        <taxon>Conifers II</taxon>
        <taxon>Cupressales</taxon>
        <taxon>Taxaceae</taxon>
        <taxon>Taxus</taxon>
    </lineage>
</organism>
<dbReference type="PANTHER" id="PTHR23354">
    <property type="entry name" value="NUCLEOLAR PROTEIN 7/ESTROGEN RECEPTOR COACTIVATOR-RELATED"/>
    <property type="match status" value="1"/>
</dbReference>
<evidence type="ECO:0000256" key="3">
    <source>
        <dbReference type="ARBA" id="ARBA00023128"/>
    </source>
</evidence>
<evidence type="ECO:0000256" key="4">
    <source>
        <dbReference type="ARBA" id="ARBA00040604"/>
    </source>
</evidence>
<dbReference type="OMA" id="DRMIICV"/>
<comment type="caution">
    <text evidence="6">The sequence shown here is derived from an EMBL/GenBank/DDBJ whole genome shotgun (WGS) entry which is preliminary data.</text>
</comment>
<feature type="domain" description="TLDc" evidence="5">
    <location>
        <begin position="6"/>
        <end position="79"/>
    </location>
</feature>
<gene>
    <name evidence="6" type="ORF">KI387_031271</name>
</gene>